<reference evidence="1" key="1">
    <citation type="submission" date="2022-08" db="EMBL/GenBank/DDBJ databases">
        <authorList>
            <consortium name="DOE Joint Genome Institute"/>
            <person name="Min B."/>
            <person name="Riley R."/>
            <person name="Sierra-Patev S."/>
            <person name="Naranjo-Ortiz M."/>
            <person name="Looney B."/>
            <person name="Konkel Z."/>
            <person name="Slot J.C."/>
            <person name="Sakamoto Y."/>
            <person name="Steenwyk J.L."/>
            <person name="Rokas A."/>
            <person name="Carro J."/>
            <person name="Camarero S."/>
            <person name="Ferreira P."/>
            <person name="Molpeceres G."/>
            <person name="Ruiz-Duenas F.J."/>
            <person name="Serrano A."/>
            <person name="Henrissat B."/>
            <person name="Drula E."/>
            <person name="Hughes K.W."/>
            <person name="Mata J.L."/>
            <person name="Ishikawa N.K."/>
            <person name="Vargas-Isla R."/>
            <person name="Ushijima S."/>
            <person name="Smith C.A."/>
            <person name="Ahrendt S."/>
            <person name="Andreopoulos W."/>
            <person name="He G."/>
            <person name="Labutti K."/>
            <person name="Lipzen A."/>
            <person name="Ng V."/>
            <person name="Sandor L."/>
            <person name="Barry K."/>
            <person name="Martinez A.T."/>
            <person name="Xiao Y."/>
            <person name="Gibbons J.G."/>
            <person name="Terashima K."/>
            <person name="Hibbett D.S."/>
            <person name="Grigoriev I.V."/>
        </authorList>
    </citation>
    <scope>NUCLEOTIDE SEQUENCE</scope>
    <source>
        <strain evidence="1">TFB9207</strain>
    </source>
</reference>
<name>A0AA38NVB1_9AGAR</name>
<evidence type="ECO:0000313" key="1">
    <source>
        <dbReference type="EMBL" id="KAJ3831205.1"/>
    </source>
</evidence>
<gene>
    <name evidence="1" type="ORF">F5878DRAFT_103108</name>
</gene>
<accession>A0AA38NVB1</accession>
<organism evidence="1 2">
    <name type="scientific">Lentinula raphanica</name>
    <dbReference type="NCBI Taxonomy" id="153919"/>
    <lineage>
        <taxon>Eukaryota</taxon>
        <taxon>Fungi</taxon>
        <taxon>Dikarya</taxon>
        <taxon>Basidiomycota</taxon>
        <taxon>Agaricomycotina</taxon>
        <taxon>Agaricomycetes</taxon>
        <taxon>Agaricomycetidae</taxon>
        <taxon>Agaricales</taxon>
        <taxon>Marasmiineae</taxon>
        <taxon>Omphalotaceae</taxon>
        <taxon>Lentinula</taxon>
    </lineage>
</organism>
<dbReference type="EMBL" id="MU807691">
    <property type="protein sequence ID" value="KAJ3831205.1"/>
    <property type="molecule type" value="Genomic_DNA"/>
</dbReference>
<keyword evidence="2" id="KW-1185">Reference proteome</keyword>
<evidence type="ECO:0000313" key="2">
    <source>
        <dbReference type="Proteomes" id="UP001163846"/>
    </source>
</evidence>
<comment type="caution">
    <text evidence="1">The sequence shown here is derived from an EMBL/GenBank/DDBJ whole genome shotgun (WGS) entry which is preliminary data.</text>
</comment>
<dbReference type="Proteomes" id="UP001163846">
    <property type="component" value="Unassembled WGS sequence"/>
</dbReference>
<sequence length="173" mass="20103">MLNKSATLCYERIIPELRYIYLPRLRLFIHLRFFYSKPVCLPAHADPEEWIDNDNVRGGFGDDFSATNTYKSSVYSYCRGRAFTLLVCGIRVRDHSRLLRSGGWSLGGFGVRDSYDEIESRDVVLVLFFAEWETIVVWMGSVVYTDKAEDDLDVLQGLEELARFRFTNDWLCS</sequence>
<protein>
    <submittedName>
        <fullName evidence="1">Uncharacterized protein</fullName>
    </submittedName>
</protein>
<proteinExistence type="predicted"/>
<dbReference type="AlphaFoldDB" id="A0AA38NVB1"/>